<protein>
    <recommendedName>
        <fullName evidence="1">HNH nuclease domain-containing protein</fullName>
    </recommendedName>
</protein>
<reference evidence="2 3" key="1">
    <citation type="journal article" date="2018" name="Nat. Ecol. Evol.">
        <title>Pezizomycetes genomes reveal the molecular basis of ectomycorrhizal truffle lifestyle.</title>
        <authorList>
            <person name="Murat C."/>
            <person name="Payen T."/>
            <person name="Noel B."/>
            <person name="Kuo A."/>
            <person name="Morin E."/>
            <person name="Chen J."/>
            <person name="Kohler A."/>
            <person name="Krizsan K."/>
            <person name="Balestrini R."/>
            <person name="Da Silva C."/>
            <person name="Montanini B."/>
            <person name="Hainaut M."/>
            <person name="Levati E."/>
            <person name="Barry K.W."/>
            <person name="Belfiori B."/>
            <person name="Cichocki N."/>
            <person name="Clum A."/>
            <person name="Dockter R.B."/>
            <person name="Fauchery L."/>
            <person name="Guy J."/>
            <person name="Iotti M."/>
            <person name="Le Tacon F."/>
            <person name="Lindquist E.A."/>
            <person name="Lipzen A."/>
            <person name="Malagnac F."/>
            <person name="Mello A."/>
            <person name="Molinier V."/>
            <person name="Miyauchi S."/>
            <person name="Poulain J."/>
            <person name="Riccioni C."/>
            <person name="Rubini A."/>
            <person name="Sitrit Y."/>
            <person name="Splivallo R."/>
            <person name="Traeger S."/>
            <person name="Wang M."/>
            <person name="Zifcakova L."/>
            <person name="Wipf D."/>
            <person name="Zambonelli A."/>
            <person name="Paolocci F."/>
            <person name="Nowrousian M."/>
            <person name="Ottonello S."/>
            <person name="Baldrian P."/>
            <person name="Spatafora J.W."/>
            <person name="Henrissat B."/>
            <person name="Nagy L.G."/>
            <person name="Aury J.M."/>
            <person name="Wincker P."/>
            <person name="Grigoriev I.V."/>
            <person name="Bonfante P."/>
            <person name="Martin F.M."/>
        </authorList>
    </citation>
    <scope>NUCLEOTIDE SEQUENCE [LARGE SCALE GENOMIC DNA]</scope>
    <source>
        <strain evidence="2 3">ATCC MYA-4762</strain>
    </source>
</reference>
<dbReference type="EMBL" id="ML121549">
    <property type="protein sequence ID" value="RPB22960.1"/>
    <property type="molecule type" value="Genomic_DNA"/>
</dbReference>
<dbReference type="InParanoid" id="A0A3N4LJD2"/>
<sequence>MPNDHPSYPPLLPRSALLHPLRPLPHEVRLALTQRLRQRRSCEVTRGFLAALNQNLLFAAPADEQQQIMAWLRDQSESGLIQLAQTFTAAMRQWLAAGGRTAVRIQLETYRESQSTTTGLALARDNNLCVLTRQCLPQVAHIVPFSLAGPLQQTMPIIEAFLRVFVGPTVVRNLEQYLLQGHSSRNPINRVENLLCLSPNAHQCFGLGHFVLEPVGDPLAGIQIPTDVLSSYEVRFSWISENRPGASARGRSGSQQDLWDLTQVLDPGVPMSEDSDPELPFMGLFRLIPQPSGRPPLPRRLRTKFLETGFIFTLTTDDPVHHPLPHPDLLVLHAAVMRACRAAGLSAPEDDEDWDFPEDVDLQSTIQEQLPPEDPSYTLRRFLEADEGMF</sequence>
<accession>A0A3N4LJD2</accession>
<dbReference type="AlphaFoldDB" id="A0A3N4LJD2"/>
<evidence type="ECO:0000259" key="1">
    <source>
        <dbReference type="Pfam" id="PF13391"/>
    </source>
</evidence>
<gene>
    <name evidence="2" type="ORF">L211DRAFT_869119</name>
</gene>
<evidence type="ECO:0000313" key="3">
    <source>
        <dbReference type="Proteomes" id="UP000267821"/>
    </source>
</evidence>
<dbReference type="OrthoDB" id="3545258at2759"/>
<feature type="domain" description="HNH nuclease" evidence="1">
    <location>
        <begin position="129"/>
        <end position="212"/>
    </location>
</feature>
<dbReference type="InterPro" id="IPR003615">
    <property type="entry name" value="HNH_nuc"/>
</dbReference>
<proteinExistence type="predicted"/>
<dbReference type="Proteomes" id="UP000267821">
    <property type="component" value="Unassembled WGS sequence"/>
</dbReference>
<keyword evidence="3" id="KW-1185">Reference proteome</keyword>
<name>A0A3N4LJD2_9PEZI</name>
<dbReference type="Pfam" id="PF13391">
    <property type="entry name" value="HNH_2"/>
    <property type="match status" value="1"/>
</dbReference>
<organism evidence="2 3">
    <name type="scientific">Terfezia boudieri ATCC MYA-4762</name>
    <dbReference type="NCBI Taxonomy" id="1051890"/>
    <lineage>
        <taxon>Eukaryota</taxon>
        <taxon>Fungi</taxon>
        <taxon>Dikarya</taxon>
        <taxon>Ascomycota</taxon>
        <taxon>Pezizomycotina</taxon>
        <taxon>Pezizomycetes</taxon>
        <taxon>Pezizales</taxon>
        <taxon>Pezizaceae</taxon>
        <taxon>Terfezia</taxon>
    </lineage>
</organism>
<evidence type="ECO:0000313" key="2">
    <source>
        <dbReference type="EMBL" id="RPB22960.1"/>
    </source>
</evidence>